<name>A0A0P7BQH6_9HYPO</name>
<reference evidence="2 3" key="1">
    <citation type="submission" date="2015-09" db="EMBL/GenBank/DDBJ databases">
        <title>Draft genome of a European isolate of the apple canker pathogen Neonectria ditissima.</title>
        <authorList>
            <person name="Gomez-Cortecero A."/>
            <person name="Harrison R.J."/>
            <person name="Armitage A.D."/>
        </authorList>
    </citation>
    <scope>NUCLEOTIDE SEQUENCE [LARGE SCALE GENOMIC DNA]</scope>
    <source>
        <strain evidence="2 3">R09/05</strain>
    </source>
</reference>
<dbReference type="STRING" id="78410.A0A0P7BQH6"/>
<evidence type="ECO:0000313" key="2">
    <source>
        <dbReference type="EMBL" id="KPM43240.1"/>
    </source>
</evidence>
<organism evidence="2 3">
    <name type="scientific">Neonectria ditissima</name>
    <dbReference type="NCBI Taxonomy" id="78410"/>
    <lineage>
        <taxon>Eukaryota</taxon>
        <taxon>Fungi</taxon>
        <taxon>Dikarya</taxon>
        <taxon>Ascomycota</taxon>
        <taxon>Pezizomycotina</taxon>
        <taxon>Sordariomycetes</taxon>
        <taxon>Hypocreomycetidae</taxon>
        <taxon>Hypocreales</taxon>
        <taxon>Nectriaceae</taxon>
        <taxon>Neonectria</taxon>
    </lineage>
</organism>
<dbReference type="GO" id="GO:0005739">
    <property type="term" value="C:mitochondrion"/>
    <property type="evidence" value="ECO:0007669"/>
    <property type="project" value="TreeGrafter"/>
</dbReference>
<sequence length="264" mass="28176">MESLDEGSQALSRVEWRDSTYAEYAKLPLENCHPLDEQRLLGEAKDGGLGYSLEDLSHLFSMLIPFGGLADIDVKAGETIIIAPATGRYGSAAVHVALAIGARVIAIGRNGTVLSQLGAISSRLSTVRVTNDIDADTEALRSVAPKGVDAFWDMSPPVAGSSTHFRSCLNVLKNGGRITLMGSVASGVSFSYMDLLMGKLTIKGTWMCTRDETIRLLRMVESGALPLGAKAGMGPVRSFRLEQWKEALDAAAEHTEPGEVIISP</sequence>
<dbReference type="AlphaFoldDB" id="A0A0P7BQH6"/>
<comment type="caution">
    <text evidence="2">The sequence shown here is derived from an EMBL/GenBank/DDBJ whole genome shotgun (WGS) entry which is preliminary data.</text>
</comment>
<dbReference type="InterPro" id="IPR051397">
    <property type="entry name" value="Zn-ADH-like_protein"/>
</dbReference>
<accession>A0A0P7BQH6</accession>
<evidence type="ECO:0000313" key="3">
    <source>
        <dbReference type="Proteomes" id="UP000050424"/>
    </source>
</evidence>
<keyword evidence="3" id="KW-1185">Reference proteome</keyword>
<dbReference type="SUPFAM" id="SSF51735">
    <property type="entry name" value="NAD(P)-binding Rossmann-fold domains"/>
    <property type="match status" value="1"/>
</dbReference>
<proteinExistence type="predicted"/>
<gene>
    <name evidence="2" type="ORF">AK830_g3338</name>
</gene>
<dbReference type="InterPro" id="IPR036291">
    <property type="entry name" value="NAD(P)-bd_dom_sf"/>
</dbReference>
<dbReference type="Proteomes" id="UP000050424">
    <property type="component" value="Unassembled WGS sequence"/>
</dbReference>
<dbReference type="Gene3D" id="3.90.180.10">
    <property type="entry name" value="Medium-chain alcohol dehydrogenases, catalytic domain"/>
    <property type="match status" value="1"/>
</dbReference>
<dbReference type="EMBL" id="LKCW01000036">
    <property type="protein sequence ID" value="KPM43240.1"/>
    <property type="molecule type" value="Genomic_DNA"/>
</dbReference>
<dbReference type="Pfam" id="PF00107">
    <property type="entry name" value="ADH_zinc_N"/>
    <property type="match status" value="1"/>
</dbReference>
<feature type="domain" description="Alcohol dehydrogenase-like C-terminal" evidence="1">
    <location>
        <begin position="90"/>
        <end position="221"/>
    </location>
</feature>
<dbReference type="GO" id="GO:0016491">
    <property type="term" value="F:oxidoreductase activity"/>
    <property type="evidence" value="ECO:0007669"/>
    <property type="project" value="TreeGrafter"/>
</dbReference>
<dbReference type="InterPro" id="IPR013149">
    <property type="entry name" value="ADH-like_C"/>
</dbReference>
<evidence type="ECO:0000259" key="1">
    <source>
        <dbReference type="Pfam" id="PF00107"/>
    </source>
</evidence>
<dbReference type="PANTHER" id="PTHR43677:SF4">
    <property type="entry name" value="QUINONE OXIDOREDUCTASE-LIKE PROTEIN 2"/>
    <property type="match status" value="1"/>
</dbReference>
<dbReference type="PANTHER" id="PTHR43677">
    <property type="entry name" value="SHORT-CHAIN DEHYDROGENASE/REDUCTASE"/>
    <property type="match status" value="1"/>
</dbReference>
<protein>
    <recommendedName>
        <fullName evidence="1">Alcohol dehydrogenase-like C-terminal domain-containing protein</fullName>
    </recommendedName>
</protein>
<dbReference type="OrthoDB" id="5407715at2759"/>
<dbReference type="Gene3D" id="3.40.50.720">
    <property type="entry name" value="NAD(P)-binding Rossmann-like Domain"/>
    <property type="match status" value="1"/>
</dbReference>